<protein>
    <submittedName>
        <fullName evidence="1">Uncharacterized protein</fullName>
    </submittedName>
</protein>
<reference evidence="1 2" key="1">
    <citation type="submission" date="2016-10" db="EMBL/GenBank/DDBJ databases">
        <title>Whole genome sequence of hyper active fibrinolysis bacterium Bacillus pumilus strain VV3 isolated from fermented rice.</title>
        <authorList>
            <person name="Mariadas V.A."/>
            <person name="Vijayaraghavan P."/>
            <person name="Dhandapani V."/>
        </authorList>
    </citation>
    <scope>NUCLEOTIDE SEQUENCE [LARGE SCALE GENOMIC DNA]</scope>
    <source>
        <strain evidence="1 2">VV3</strain>
    </source>
</reference>
<organism evidence="1 2">
    <name type="scientific">Bacillus xiamenensis</name>
    <dbReference type="NCBI Taxonomy" id="1178537"/>
    <lineage>
        <taxon>Bacteria</taxon>
        <taxon>Bacillati</taxon>
        <taxon>Bacillota</taxon>
        <taxon>Bacilli</taxon>
        <taxon>Bacillales</taxon>
        <taxon>Bacillaceae</taxon>
        <taxon>Bacillus</taxon>
    </lineage>
</organism>
<name>A0AAC9NB16_9BACI</name>
<dbReference type="KEGG" id="bxi:BK049_05080"/>
<evidence type="ECO:0000313" key="2">
    <source>
        <dbReference type="Proteomes" id="UP000177709"/>
    </source>
</evidence>
<dbReference type="AlphaFoldDB" id="A0AAC9NB16"/>
<sequence>MMSQFNFMKLIGKYSVTFDLIVHSEGDYDDIGRWQDGEPITTKQKGALVVLPSQLIYQSGGRLTTLDRQLYISKSVEIPLKSKVIFKGATYHVESMNPFEDYADFNSYILKAVSSFD</sequence>
<accession>A0AAC9NB16</accession>
<proteinExistence type="predicted"/>
<evidence type="ECO:0000313" key="1">
    <source>
        <dbReference type="EMBL" id="AOZ88132.1"/>
    </source>
</evidence>
<dbReference type="EMBL" id="CP017786">
    <property type="protein sequence ID" value="AOZ88132.1"/>
    <property type="molecule type" value="Genomic_DNA"/>
</dbReference>
<gene>
    <name evidence="1" type="ORF">BK049_05080</name>
</gene>
<dbReference type="Proteomes" id="UP000177709">
    <property type="component" value="Chromosome"/>
</dbReference>